<feature type="transmembrane region" description="Helical" evidence="2">
    <location>
        <begin position="253"/>
        <end position="272"/>
    </location>
</feature>
<dbReference type="PANTHER" id="PTHR36838:SF3">
    <property type="entry name" value="TRANSPORTER AUXIN EFFLUX CARRIER EC FAMILY"/>
    <property type="match status" value="1"/>
</dbReference>
<feature type="transmembrane region" description="Helical" evidence="2">
    <location>
        <begin position="60"/>
        <end position="82"/>
    </location>
</feature>
<protein>
    <recommendedName>
        <fullName evidence="5">Transporter</fullName>
    </recommendedName>
</protein>
<feature type="transmembrane region" description="Helical" evidence="2">
    <location>
        <begin position="167"/>
        <end position="183"/>
    </location>
</feature>
<keyword evidence="2" id="KW-1133">Transmembrane helix</keyword>
<dbReference type="RefSeq" id="WP_021037852.1">
    <property type="nucleotide sequence ID" value="NZ_AZSI01000148.1"/>
</dbReference>
<comment type="caution">
    <text evidence="3">The sequence shown here is derived from an EMBL/GenBank/DDBJ whole genome shotgun (WGS) entry which is preliminary data.</text>
</comment>
<reference evidence="3 4" key="1">
    <citation type="submission" date="2014-06" db="EMBL/GenBank/DDBJ databases">
        <title>Draft genome sequence of the putrescine producing strain Lactococcus lactis subsp cremoris GE214.</title>
        <authorList>
            <person name="Ladero V."/>
            <person name="Linares D.M."/>
            <person name="del Rio B."/>
            <person name="Mayo B."/>
            <person name="Martin M.C."/>
            <person name="Fernandez M."/>
            <person name="Alvarez M.A."/>
        </authorList>
    </citation>
    <scope>NUCLEOTIDE SEQUENCE [LARGE SCALE GENOMIC DNA]</scope>
    <source>
        <strain evidence="3 4">GE214</strain>
    </source>
</reference>
<feature type="transmembrane region" description="Helical" evidence="2">
    <location>
        <begin position="103"/>
        <end position="125"/>
    </location>
</feature>
<name>A0A084A8J9_LACLC</name>
<evidence type="ECO:0000313" key="4">
    <source>
        <dbReference type="Proteomes" id="UP000028401"/>
    </source>
</evidence>
<keyword evidence="2" id="KW-0812">Transmembrane</keyword>
<dbReference type="GeneID" id="61110264"/>
<accession>A0A084A8J9</accession>
<evidence type="ECO:0000256" key="1">
    <source>
        <dbReference type="ARBA" id="ARBA00022448"/>
    </source>
</evidence>
<dbReference type="EMBL" id="AZSI01000148">
    <property type="protein sequence ID" value="KEY61628.1"/>
    <property type="molecule type" value="Genomic_DNA"/>
</dbReference>
<dbReference type="Proteomes" id="UP000028401">
    <property type="component" value="Unassembled WGS sequence"/>
</dbReference>
<keyword evidence="1" id="KW-0813">Transport</keyword>
<evidence type="ECO:0000313" key="3">
    <source>
        <dbReference type="EMBL" id="KEY61628.1"/>
    </source>
</evidence>
<gene>
    <name evidence="3" type="ORF">U725_02259</name>
</gene>
<organism evidence="3 4">
    <name type="scientific">Lactococcus cremoris subsp. cremoris GE214</name>
    <dbReference type="NCBI Taxonomy" id="1415168"/>
    <lineage>
        <taxon>Bacteria</taxon>
        <taxon>Bacillati</taxon>
        <taxon>Bacillota</taxon>
        <taxon>Bacilli</taxon>
        <taxon>Lactobacillales</taxon>
        <taxon>Streptococcaceae</taxon>
        <taxon>Lactococcus</taxon>
        <taxon>Lactococcus cremoris subsp. cremoris</taxon>
    </lineage>
</organism>
<keyword evidence="2" id="KW-0472">Membrane</keyword>
<feature type="transmembrane region" description="Helical" evidence="2">
    <location>
        <begin position="6"/>
        <end position="26"/>
    </location>
</feature>
<proteinExistence type="predicted"/>
<feature type="transmembrane region" description="Helical" evidence="2">
    <location>
        <begin position="38"/>
        <end position="54"/>
    </location>
</feature>
<feature type="transmembrane region" description="Helical" evidence="2">
    <location>
        <begin position="278"/>
        <end position="301"/>
    </location>
</feature>
<evidence type="ECO:0008006" key="5">
    <source>
        <dbReference type="Google" id="ProtNLM"/>
    </source>
</evidence>
<feature type="transmembrane region" description="Helical" evidence="2">
    <location>
        <begin position="195"/>
        <end position="214"/>
    </location>
</feature>
<evidence type="ECO:0000256" key="2">
    <source>
        <dbReference type="SAM" id="Phobius"/>
    </source>
</evidence>
<sequence length="302" mass="33784">MTTILLNALSILLVLFLALLLKKIGLLRQEDGALTSKLVVYLTLPATILIGVNHTKLSGIFFILMFMGLFSNLLLVFLGKFIGRKASVQERGLYMFDLSGYNIGNFSIPFVSSFFPAAIPFLAMFDMGNSLMVTGTTQAIVELSSGRKKHGFILQEIFGVLFRNPPFVVYIFMFILAIFGLSFPDDWLIPIRPLANANTLLSIFTIGLFMEFRLPKGKLKLLLKILTWRYLLAFILASLVYFFAPFPAIIKEVLLLIFFCPMSFLHMIQAIELGNDKALAGLVISLSMFISLILMSIIVIVL</sequence>
<dbReference type="PATRIC" id="fig|1415168.3.peg.2320"/>
<dbReference type="PANTHER" id="PTHR36838">
    <property type="entry name" value="AUXIN EFFLUX CARRIER FAMILY PROTEIN"/>
    <property type="match status" value="1"/>
</dbReference>
<feature type="transmembrane region" description="Helical" evidence="2">
    <location>
        <begin position="226"/>
        <end position="246"/>
    </location>
</feature>
<dbReference type="AlphaFoldDB" id="A0A084A8J9"/>